<feature type="region of interest" description="Disordered" evidence="1">
    <location>
        <begin position="1"/>
        <end position="107"/>
    </location>
</feature>
<protein>
    <submittedName>
        <fullName evidence="3">Uncharacterized protein LOC101853829</fullName>
    </submittedName>
</protein>
<reference evidence="3" key="1">
    <citation type="submission" date="2025-08" db="UniProtKB">
        <authorList>
            <consortium name="RefSeq"/>
        </authorList>
    </citation>
    <scope>IDENTIFICATION</scope>
</reference>
<proteinExistence type="predicted"/>
<sequence length="107" mass="12187">MDSPWYRGDSGRRGASNDSLKDNPYVQESPPRARATAGHSYDDSRNPYANDTQRSHPEDLPYERFSGSFHQQPPPPNPHRGSNIYQRVINADSRPMSSGYHQPDEQM</sequence>
<dbReference type="RefSeq" id="XP_005111573.2">
    <property type="nucleotide sequence ID" value="XM_005111516.2"/>
</dbReference>
<keyword evidence="2" id="KW-1185">Reference proteome</keyword>
<evidence type="ECO:0000256" key="1">
    <source>
        <dbReference type="SAM" id="MobiDB-lite"/>
    </source>
</evidence>
<accession>A0ABM0K8U4</accession>
<evidence type="ECO:0000313" key="3">
    <source>
        <dbReference type="RefSeq" id="XP_005111573.2"/>
    </source>
</evidence>
<gene>
    <name evidence="3" type="primary">LOC101853829</name>
</gene>
<feature type="compositionally biased region" description="Basic and acidic residues" evidence="1">
    <location>
        <begin position="53"/>
        <end position="62"/>
    </location>
</feature>
<organism evidence="2 3">
    <name type="scientific">Aplysia californica</name>
    <name type="common">California sea hare</name>
    <dbReference type="NCBI Taxonomy" id="6500"/>
    <lineage>
        <taxon>Eukaryota</taxon>
        <taxon>Metazoa</taxon>
        <taxon>Spiralia</taxon>
        <taxon>Lophotrochozoa</taxon>
        <taxon>Mollusca</taxon>
        <taxon>Gastropoda</taxon>
        <taxon>Heterobranchia</taxon>
        <taxon>Euthyneura</taxon>
        <taxon>Tectipleura</taxon>
        <taxon>Aplysiida</taxon>
        <taxon>Aplysioidea</taxon>
        <taxon>Aplysiidae</taxon>
        <taxon>Aplysia</taxon>
    </lineage>
</organism>
<name>A0ABM0K8U4_APLCA</name>
<evidence type="ECO:0000313" key="2">
    <source>
        <dbReference type="Proteomes" id="UP000694888"/>
    </source>
</evidence>
<dbReference type="Proteomes" id="UP000694888">
    <property type="component" value="Unplaced"/>
</dbReference>
<dbReference type="GeneID" id="101853829"/>